<dbReference type="PANTHER" id="PTHR12429:SF8">
    <property type="entry name" value="NEURALIZED-LIKE PROTEIN 2"/>
    <property type="match status" value="1"/>
</dbReference>
<gene>
    <name evidence="2" type="ORF">DAPPUDRAFT_112661</name>
</gene>
<dbReference type="SMART" id="SM00588">
    <property type="entry name" value="NEUZ"/>
    <property type="match status" value="2"/>
</dbReference>
<evidence type="ECO:0000313" key="2">
    <source>
        <dbReference type="EMBL" id="EFX70389.1"/>
    </source>
</evidence>
<dbReference type="InterPro" id="IPR043136">
    <property type="entry name" value="B30.2/SPRY_sf"/>
</dbReference>
<feature type="domain" description="NHR" evidence="1">
    <location>
        <begin position="52"/>
        <end position="257"/>
    </location>
</feature>
<dbReference type="CDD" id="cd12887">
    <property type="entry name" value="SPRY_NHR_like"/>
    <property type="match status" value="1"/>
</dbReference>
<keyword evidence="3" id="KW-1185">Reference proteome</keyword>
<dbReference type="eggNOG" id="KOG4625">
    <property type="taxonomic scope" value="Eukaryota"/>
</dbReference>
<dbReference type="InterPro" id="IPR006573">
    <property type="entry name" value="NHR_dom"/>
</dbReference>
<protein>
    <recommendedName>
        <fullName evidence="1">NHR domain-containing protein</fullName>
    </recommendedName>
</protein>
<dbReference type="OrthoDB" id="6345132at2759"/>
<dbReference type="PROSITE" id="PS51065">
    <property type="entry name" value="NHR"/>
    <property type="match status" value="2"/>
</dbReference>
<reference evidence="2 3" key="1">
    <citation type="journal article" date="2011" name="Science">
        <title>The ecoresponsive genome of Daphnia pulex.</title>
        <authorList>
            <person name="Colbourne J.K."/>
            <person name="Pfrender M.E."/>
            <person name="Gilbert D."/>
            <person name="Thomas W.K."/>
            <person name="Tucker A."/>
            <person name="Oakley T.H."/>
            <person name="Tokishita S."/>
            <person name="Aerts A."/>
            <person name="Arnold G.J."/>
            <person name="Basu M.K."/>
            <person name="Bauer D.J."/>
            <person name="Caceres C.E."/>
            <person name="Carmel L."/>
            <person name="Casola C."/>
            <person name="Choi J.H."/>
            <person name="Detter J.C."/>
            <person name="Dong Q."/>
            <person name="Dusheyko S."/>
            <person name="Eads B.D."/>
            <person name="Frohlich T."/>
            <person name="Geiler-Samerotte K.A."/>
            <person name="Gerlach D."/>
            <person name="Hatcher P."/>
            <person name="Jogdeo S."/>
            <person name="Krijgsveld J."/>
            <person name="Kriventseva E.V."/>
            <person name="Kultz D."/>
            <person name="Laforsch C."/>
            <person name="Lindquist E."/>
            <person name="Lopez J."/>
            <person name="Manak J.R."/>
            <person name="Muller J."/>
            <person name="Pangilinan J."/>
            <person name="Patwardhan R.P."/>
            <person name="Pitluck S."/>
            <person name="Pritham E.J."/>
            <person name="Rechtsteiner A."/>
            <person name="Rho M."/>
            <person name="Rogozin I.B."/>
            <person name="Sakarya O."/>
            <person name="Salamov A."/>
            <person name="Schaack S."/>
            <person name="Shapiro H."/>
            <person name="Shiga Y."/>
            <person name="Skalitzky C."/>
            <person name="Smith Z."/>
            <person name="Souvorov A."/>
            <person name="Sung W."/>
            <person name="Tang Z."/>
            <person name="Tsuchiya D."/>
            <person name="Tu H."/>
            <person name="Vos H."/>
            <person name="Wang M."/>
            <person name="Wolf Y.I."/>
            <person name="Yamagata H."/>
            <person name="Yamada T."/>
            <person name="Ye Y."/>
            <person name="Shaw J.R."/>
            <person name="Andrews J."/>
            <person name="Crease T.J."/>
            <person name="Tang H."/>
            <person name="Lucas S.M."/>
            <person name="Robertson H.M."/>
            <person name="Bork P."/>
            <person name="Koonin E.V."/>
            <person name="Zdobnov E.M."/>
            <person name="Grigoriev I.V."/>
            <person name="Lynch M."/>
            <person name="Boore J.L."/>
        </authorList>
    </citation>
    <scope>NUCLEOTIDE SEQUENCE [LARGE SCALE GENOMIC DNA]</scope>
</reference>
<dbReference type="KEGG" id="dpx:DAPPUDRAFT_112661"/>
<feature type="domain" description="NHR" evidence="1">
    <location>
        <begin position="312"/>
        <end position="480"/>
    </location>
</feature>
<organism evidence="2 3">
    <name type="scientific">Daphnia pulex</name>
    <name type="common">Water flea</name>
    <dbReference type="NCBI Taxonomy" id="6669"/>
    <lineage>
        <taxon>Eukaryota</taxon>
        <taxon>Metazoa</taxon>
        <taxon>Ecdysozoa</taxon>
        <taxon>Arthropoda</taxon>
        <taxon>Crustacea</taxon>
        <taxon>Branchiopoda</taxon>
        <taxon>Diplostraca</taxon>
        <taxon>Cladocera</taxon>
        <taxon>Anomopoda</taxon>
        <taxon>Daphniidae</taxon>
        <taxon>Daphnia</taxon>
    </lineage>
</organism>
<dbReference type="AlphaFoldDB" id="E9HCQ5"/>
<dbReference type="PhylomeDB" id="E9HCQ5"/>
<dbReference type="Proteomes" id="UP000000305">
    <property type="component" value="Unassembled WGS sequence"/>
</dbReference>
<proteinExistence type="predicted"/>
<evidence type="ECO:0000313" key="3">
    <source>
        <dbReference type="Proteomes" id="UP000000305"/>
    </source>
</evidence>
<dbReference type="HOGENOM" id="CLU_421068_0_0_1"/>
<dbReference type="PANTHER" id="PTHR12429">
    <property type="entry name" value="NEURALIZED"/>
    <property type="match status" value="1"/>
</dbReference>
<accession>E9HCQ5</accession>
<dbReference type="Gene3D" id="2.60.120.920">
    <property type="match status" value="3"/>
</dbReference>
<evidence type="ECO:0000259" key="1">
    <source>
        <dbReference type="PROSITE" id="PS51065"/>
    </source>
</evidence>
<dbReference type="STRING" id="6669.E9HCQ5"/>
<sequence length="651" mass="70855">MSHIAPVSPTMVFVKGKHFAIYRPISKVCTVLCCDGLDLAGCRGITSSVPLQQQFHAIHGTLVQLSENGFSAFRLRPSHEFNQGLVFSSRSLKEEQVFEVRIDRKVSMINHSETHSLPRPLLTLSSVMMDSNQVNREEESCSTASTPSGALQDRLRFHHRCGIMVGITHHNPAALDFPSTMTNLRSGTSGRKNSDLLLPMDHLAVGDVVSIRQTVESILHFDVNGRDLSVCVCNIPHGAHVLMDLHGMIQSVSVKSIGKLGSLPESLATTPDVLATNSLPTAGGALPLSLSQLALREAMQGIQSALSSRFGSAFSHQQRFHGRNVVLKNNGQTAQRTASYNQGLIYSEDPLIPRGCFQVKIEQLDERWTGSLMLGVTAIPPEKSRRLRLPARFNLSGLVGSSADGPFTKVAGRYDPDLKFDLNELRVGQSADVHLSQMGHHHVLINGLDCCSLAWIGTSESLLAVVDLYGQTTKMSTESLARKFQHGKEFDRCEKLLSAFLSLEAELLKIRPSNGSAGPVSRGRRKCLRLRSMLPRRGRHVRQGGRGDEGLTNQGGHGVLQVFVQPGSYKVRRATSPLNGPAPTIPTANTVLGSVTCSPDPTHQQQLLNPPADTTAITDEDPAILWYTKERGAAIVQALLIRLDETASALT</sequence>
<name>E9HCQ5_DAPPU</name>
<dbReference type="FunFam" id="2.60.120.920:FF:000116">
    <property type="entry name" value="Uncharacterized protein"/>
    <property type="match status" value="1"/>
</dbReference>
<dbReference type="Pfam" id="PF07177">
    <property type="entry name" value="Neuralized"/>
    <property type="match status" value="3"/>
</dbReference>
<dbReference type="EMBL" id="GL732621">
    <property type="protein sequence ID" value="EFX70389.1"/>
    <property type="molecule type" value="Genomic_DNA"/>
</dbReference>
<dbReference type="InParanoid" id="E9HCQ5"/>
<dbReference type="InterPro" id="IPR037962">
    <property type="entry name" value="Neuralized"/>
</dbReference>